<evidence type="ECO:0000313" key="3">
    <source>
        <dbReference type="Proteomes" id="UP001189429"/>
    </source>
</evidence>
<dbReference type="EMBL" id="CAUYUJ010018482">
    <property type="protein sequence ID" value="CAK0883911.1"/>
    <property type="molecule type" value="Genomic_DNA"/>
</dbReference>
<keyword evidence="3" id="KW-1185">Reference proteome</keyword>
<evidence type="ECO:0008006" key="4">
    <source>
        <dbReference type="Google" id="ProtNLM"/>
    </source>
</evidence>
<evidence type="ECO:0000313" key="2">
    <source>
        <dbReference type="EMBL" id="CAK0883911.1"/>
    </source>
</evidence>
<dbReference type="Proteomes" id="UP001189429">
    <property type="component" value="Unassembled WGS sequence"/>
</dbReference>
<name>A0ABN9WC83_9DINO</name>
<organism evidence="2 3">
    <name type="scientific">Prorocentrum cordatum</name>
    <dbReference type="NCBI Taxonomy" id="2364126"/>
    <lineage>
        <taxon>Eukaryota</taxon>
        <taxon>Sar</taxon>
        <taxon>Alveolata</taxon>
        <taxon>Dinophyceae</taxon>
        <taxon>Prorocentrales</taxon>
        <taxon>Prorocentraceae</taxon>
        <taxon>Prorocentrum</taxon>
    </lineage>
</organism>
<protein>
    <recommendedName>
        <fullName evidence="4">RNA-directed RNA polymerase</fullName>
    </recommendedName>
</protein>
<accession>A0ABN9WC83</accession>
<proteinExistence type="predicted"/>
<comment type="caution">
    <text evidence="2">The sequence shown here is derived from an EMBL/GenBank/DDBJ whole genome shotgun (WGS) entry which is preliminary data.</text>
</comment>
<gene>
    <name evidence="2" type="ORF">PCOR1329_LOCUS65993</name>
</gene>
<feature type="region of interest" description="Disordered" evidence="1">
    <location>
        <begin position="587"/>
        <end position="608"/>
    </location>
</feature>
<reference evidence="2" key="1">
    <citation type="submission" date="2023-10" db="EMBL/GenBank/DDBJ databases">
        <authorList>
            <person name="Chen Y."/>
            <person name="Shah S."/>
            <person name="Dougan E. K."/>
            <person name="Thang M."/>
            <person name="Chan C."/>
        </authorList>
    </citation>
    <scope>NUCLEOTIDE SEQUENCE [LARGE SCALE GENOMIC DNA]</scope>
</reference>
<sequence length="630" mass="69064">MSNAFACTPMEWLDEAVEEMADAVDCTPLHHRIHHHVVEVKARGEALHFALGRGGLMGTCEAPKEFAVAVRGPVQRWRAHQCAAQDDLLTFKTPILELPVSCAVVQFADDLKKRHVVLTGLASEAHAIINASQIILNNELEKGGFRQNMKKRELVTELKPTENRKFKTQLANGSGRILPHARHLGGRNAWNDNANVEVDYHIDALKAGWYFRSEAERHRLDVQICRMLRVLEGGAQVAHGMHAKAPTNKELAKRWGALPVRAAPAMQRARWLPDTVRHPLAHQQVIAAVWGGGHLEGAPSPIGMERRLKVSTSPFARQFTRARMLLEGTSGTEDVFEGRGDRRSSVAGAAEVRGGVQKAVLKVDAKLLEVSLMRGDRPWEKLPPRARVTEEAPGEYVCGFLDVQGRRVKPRTEDEGGSKDKRLKGVGDEGLRWFLLVMVKRLLRCSQGMRELGGCPFDTFLCPADGLEATKISEQTHNYSTAAKKALKERGSEVGGTSAKSIMDTWDWLDAHNAEEKTEMTRMCRLDKTCDNDTTRITLVLREKRRRQVATQSRARVGMGRKRGEATASSMECRAAGVRGPAAAAAGQAREPAAGHAGGGVDLPPLCSSGCASPPPQALLRLLCPSAPPP</sequence>
<feature type="region of interest" description="Disordered" evidence="1">
    <location>
        <begin position="545"/>
        <end position="573"/>
    </location>
</feature>
<evidence type="ECO:0000256" key="1">
    <source>
        <dbReference type="SAM" id="MobiDB-lite"/>
    </source>
</evidence>